<accession>A0A0C2MWK0</accession>
<reference evidence="1 2" key="1">
    <citation type="journal article" date="2014" name="Genome Biol. Evol.">
        <title>The genome of the myxosporean Thelohanellus kitauei shows adaptations to nutrient acquisition within its fish host.</title>
        <authorList>
            <person name="Yang Y."/>
            <person name="Xiong J."/>
            <person name="Zhou Z."/>
            <person name="Huo F."/>
            <person name="Miao W."/>
            <person name="Ran C."/>
            <person name="Liu Y."/>
            <person name="Zhang J."/>
            <person name="Feng J."/>
            <person name="Wang M."/>
            <person name="Wang M."/>
            <person name="Wang L."/>
            <person name="Yao B."/>
        </authorList>
    </citation>
    <scope>NUCLEOTIDE SEQUENCE [LARGE SCALE GENOMIC DNA]</scope>
    <source>
        <strain evidence="1">Wuqing</strain>
    </source>
</reference>
<protein>
    <submittedName>
        <fullName evidence="1">Uncharacterized protein</fullName>
    </submittedName>
</protein>
<dbReference type="AlphaFoldDB" id="A0A0C2MWK0"/>
<proteinExistence type="predicted"/>
<sequence>MSLPKFFIQAISFLRLRENHRPVSACYHDYDDPSIRVELKFMNGIPSPPPVLLMNVILKYYDLKYSGLVNAKKERYNLVICKCGMDNSFTFSYSKTDGLRIDVQILLGFQWTFFSEFRFSIIQPNDIPLLILEDIMSICVFAIRIVEHRDYVIKRHEVYRVRPRISIAENEKDSELCYVTMYNGRTFIFRLIFDKTSKRPTYPMIEFKIKISNRSNIDIYAFYQYNMVGWNVECKKHDPSALIDNPNFIYDDSIKVKIIDISDNYESFAIYVIKDSSKKSMIDSSTFNVANLNFYKFKTFQNKFKKKSRISVDNSNNIFFLHCNVAYYECTAHNMQSKLIEYTYNGIRVKSVFYHEQFVGIHDSIRIYLINDPIYINECKNNVSKTSSFLSYG</sequence>
<gene>
    <name evidence="1" type="ORF">RF11_10927</name>
</gene>
<dbReference type="EMBL" id="JWZT01002833">
    <property type="protein sequence ID" value="KII68530.1"/>
    <property type="molecule type" value="Genomic_DNA"/>
</dbReference>
<name>A0A0C2MWK0_THEKT</name>
<dbReference type="Proteomes" id="UP000031668">
    <property type="component" value="Unassembled WGS sequence"/>
</dbReference>
<comment type="caution">
    <text evidence="1">The sequence shown here is derived from an EMBL/GenBank/DDBJ whole genome shotgun (WGS) entry which is preliminary data.</text>
</comment>
<evidence type="ECO:0000313" key="1">
    <source>
        <dbReference type="EMBL" id="KII68530.1"/>
    </source>
</evidence>
<organism evidence="1 2">
    <name type="scientific">Thelohanellus kitauei</name>
    <name type="common">Myxosporean</name>
    <dbReference type="NCBI Taxonomy" id="669202"/>
    <lineage>
        <taxon>Eukaryota</taxon>
        <taxon>Metazoa</taxon>
        <taxon>Cnidaria</taxon>
        <taxon>Myxozoa</taxon>
        <taxon>Myxosporea</taxon>
        <taxon>Bivalvulida</taxon>
        <taxon>Platysporina</taxon>
        <taxon>Myxobolidae</taxon>
        <taxon>Thelohanellus</taxon>
    </lineage>
</organism>
<keyword evidence="2" id="KW-1185">Reference proteome</keyword>
<evidence type="ECO:0000313" key="2">
    <source>
        <dbReference type="Proteomes" id="UP000031668"/>
    </source>
</evidence>